<evidence type="ECO:0000256" key="1">
    <source>
        <dbReference type="ARBA" id="ARBA00001917"/>
    </source>
</evidence>
<feature type="domain" description="NADH:flavin oxidoreductase/NADH oxidase N-terminal" evidence="6">
    <location>
        <begin position="7"/>
        <end position="344"/>
    </location>
</feature>
<comment type="cofactor">
    <cofactor evidence="1">
        <name>FMN</name>
        <dbReference type="ChEBI" id="CHEBI:58210"/>
    </cofactor>
</comment>
<gene>
    <name evidence="7" type="ORF">ENW50_03170</name>
</gene>
<comment type="caution">
    <text evidence="7">The sequence shown here is derived from an EMBL/GenBank/DDBJ whole genome shotgun (WGS) entry which is preliminary data.</text>
</comment>
<dbReference type="Gene3D" id="3.20.20.70">
    <property type="entry name" value="Aldolase class I"/>
    <property type="match status" value="1"/>
</dbReference>
<dbReference type="PANTHER" id="PTHR43303:SF4">
    <property type="entry name" value="NADPH DEHYDROGENASE C23G7.10C-RELATED"/>
    <property type="match status" value="1"/>
</dbReference>
<keyword evidence="3" id="KW-0288">FMN</keyword>
<dbReference type="Pfam" id="PF00724">
    <property type="entry name" value="Oxidored_FMN"/>
    <property type="match status" value="1"/>
</dbReference>
<dbReference type="GO" id="GO:0003959">
    <property type="term" value="F:NADPH dehydrogenase activity"/>
    <property type="evidence" value="ECO:0007669"/>
    <property type="project" value="InterPro"/>
</dbReference>
<evidence type="ECO:0000313" key="7">
    <source>
        <dbReference type="EMBL" id="HGY93679.1"/>
    </source>
</evidence>
<reference evidence="7" key="1">
    <citation type="journal article" date="2020" name="mSystems">
        <title>Genome- and Community-Level Interaction Insights into Carbon Utilization and Element Cycling Functions of Hydrothermarchaeota in Hydrothermal Sediment.</title>
        <authorList>
            <person name="Zhou Z."/>
            <person name="Liu Y."/>
            <person name="Xu W."/>
            <person name="Pan J."/>
            <person name="Luo Z.H."/>
            <person name="Li M."/>
        </authorList>
    </citation>
    <scope>NUCLEOTIDE SEQUENCE [LARGE SCALE GENOMIC DNA]</scope>
    <source>
        <strain evidence="7">SpSt-855</strain>
    </source>
</reference>
<dbReference type="EMBL" id="DTKL01000018">
    <property type="protein sequence ID" value="HGY93679.1"/>
    <property type="molecule type" value="Genomic_DNA"/>
</dbReference>
<keyword evidence="4" id="KW-0521">NADP</keyword>
<keyword evidence="2" id="KW-0285">Flavoprotein</keyword>
<dbReference type="InterPro" id="IPR044152">
    <property type="entry name" value="YqjM-like"/>
</dbReference>
<evidence type="ECO:0000256" key="5">
    <source>
        <dbReference type="ARBA" id="ARBA00023002"/>
    </source>
</evidence>
<name>A0A7V4XR69_9BACT</name>
<dbReference type="CDD" id="cd02932">
    <property type="entry name" value="OYE_YqiM_FMN"/>
    <property type="match status" value="1"/>
</dbReference>
<dbReference type="SUPFAM" id="SSF51395">
    <property type="entry name" value="FMN-linked oxidoreductases"/>
    <property type="match status" value="1"/>
</dbReference>
<dbReference type="InterPro" id="IPR001155">
    <property type="entry name" value="OxRdtase_FMN_N"/>
</dbReference>
<evidence type="ECO:0000256" key="2">
    <source>
        <dbReference type="ARBA" id="ARBA00022630"/>
    </source>
</evidence>
<dbReference type="InterPro" id="IPR013785">
    <property type="entry name" value="Aldolase_TIM"/>
</dbReference>
<evidence type="ECO:0000256" key="3">
    <source>
        <dbReference type="ARBA" id="ARBA00022643"/>
    </source>
</evidence>
<dbReference type="PANTHER" id="PTHR43303">
    <property type="entry name" value="NADPH DEHYDROGENASE C23G7.10C-RELATED"/>
    <property type="match status" value="1"/>
</dbReference>
<sequence length="372" mass="40382">MTEPAHLFSPLPLAGLTLPNRIAVSPMCEYSCEDGFANDWHLVHLGSRAVGGAGLILTEATAVTPEGRISPEDLGLWKDAHIAPLARIVDFLHQHGSYAGIQLAHAGRKASMRAPGKPDGIATTEENGWPTEVVAPSALKFADDYPLPQSLDKAGIVRITNAFRDAALHALKAGFDIVEIHAAHGYLLHEFLSPLSNHRTDEYGGSFENRARLLLEITETVRAVWPDHLPLLVRISATDWTEGGWNIDESVQLARLLKERGVNLLDVSSGGNVATAKIPVGPGYQTAFAERIRKESGLATGAVGMITDPAQADHILRTGQADVVLLAREFLRDPYWPLHAAEALHQTGHWPRQYLRAAPRGSVAREPLGKKK</sequence>
<dbReference type="GO" id="GO:0050661">
    <property type="term" value="F:NADP binding"/>
    <property type="evidence" value="ECO:0007669"/>
    <property type="project" value="InterPro"/>
</dbReference>
<dbReference type="AlphaFoldDB" id="A0A7V4XR69"/>
<organism evidence="7">
    <name type="scientific">Acidobacterium capsulatum</name>
    <dbReference type="NCBI Taxonomy" id="33075"/>
    <lineage>
        <taxon>Bacteria</taxon>
        <taxon>Pseudomonadati</taxon>
        <taxon>Acidobacteriota</taxon>
        <taxon>Terriglobia</taxon>
        <taxon>Terriglobales</taxon>
        <taxon>Acidobacteriaceae</taxon>
        <taxon>Acidobacterium</taxon>
    </lineage>
</organism>
<evidence type="ECO:0000259" key="6">
    <source>
        <dbReference type="Pfam" id="PF00724"/>
    </source>
</evidence>
<keyword evidence="5" id="KW-0560">Oxidoreductase</keyword>
<evidence type="ECO:0000256" key="4">
    <source>
        <dbReference type="ARBA" id="ARBA00022857"/>
    </source>
</evidence>
<proteinExistence type="predicted"/>
<protein>
    <submittedName>
        <fullName evidence="7">NADH:flavin oxidoreductase/NADH oxidase</fullName>
    </submittedName>
</protein>
<accession>A0A7V4XR69</accession>
<dbReference type="GO" id="GO:0010181">
    <property type="term" value="F:FMN binding"/>
    <property type="evidence" value="ECO:0007669"/>
    <property type="project" value="InterPro"/>
</dbReference>